<protein>
    <submittedName>
        <fullName evidence="1">Uncharacterized protein</fullName>
    </submittedName>
</protein>
<gene>
    <name evidence="1" type="ORF">Scinn_35290</name>
</gene>
<organism evidence="1 2">
    <name type="scientific">Streptomyces virginiae</name>
    <name type="common">Streptomyces cinnamonensis</name>
    <dbReference type="NCBI Taxonomy" id="1961"/>
    <lineage>
        <taxon>Bacteria</taxon>
        <taxon>Bacillati</taxon>
        <taxon>Actinomycetota</taxon>
        <taxon>Actinomycetes</taxon>
        <taxon>Kitasatosporales</taxon>
        <taxon>Streptomycetaceae</taxon>
        <taxon>Streptomyces</taxon>
    </lineage>
</organism>
<dbReference type="Proteomes" id="UP000660554">
    <property type="component" value="Unassembled WGS sequence"/>
</dbReference>
<sequence>MEDVAPLVLAGDGPEVLEPVDRALDLVASLVGRVSKGAGSGLWDMFENPVAARMADLRWCPSWTPSRALISLVTMTQGAGWLGSRVGCLWSAHDARAVLS</sequence>
<reference evidence="2" key="1">
    <citation type="submission" date="2020-09" db="EMBL/GenBank/DDBJ databases">
        <title>Whole genome shotgun sequence of Streptomyces cinnamonensis NBRC 15873.</title>
        <authorList>
            <person name="Komaki H."/>
            <person name="Tamura T."/>
        </authorList>
    </citation>
    <scope>NUCLEOTIDE SEQUENCE [LARGE SCALE GENOMIC DNA]</scope>
    <source>
        <strain evidence="2">NBRC 15873</strain>
    </source>
</reference>
<evidence type="ECO:0000313" key="2">
    <source>
        <dbReference type="Proteomes" id="UP000660554"/>
    </source>
</evidence>
<evidence type="ECO:0000313" key="1">
    <source>
        <dbReference type="EMBL" id="GHI14066.1"/>
    </source>
</evidence>
<keyword evidence="2" id="KW-1185">Reference proteome</keyword>
<accession>A0ABQ3NMQ7</accession>
<dbReference type="EMBL" id="BNDV01000008">
    <property type="protein sequence ID" value="GHI14066.1"/>
    <property type="molecule type" value="Genomic_DNA"/>
</dbReference>
<name>A0ABQ3NMQ7_STRVG</name>
<comment type="caution">
    <text evidence="1">The sequence shown here is derived from an EMBL/GenBank/DDBJ whole genome shotgun (WGS) entry which is preliminary data.</text>
</comment>
<proteinExistence type="predicted"/>